<organism evidence="1 2">
    <name type="scientific">Shewanella putrefaciens</name>
    <name type="common">Pseudomonas putrefaciens</name>
    <dbReference type="NCBI Taxonomy" id="24"/>
    <lineage>
        <taxon>Bacteria</taxon>
        <taxon>Pseudomonadati</taxon>
        <taxon>Pseudomonadota</taxon>
        <taxon>Gammaproteobacteria</taxon>
        <taxon>Alteromonadales</taxon>
        <taxon>Shewanellaceae</taxon>
        <taxon>Shewanella</taxon>
    </lineage>
</organism>
<dbReference type="EMBL" id="CP080635">
    <property type="protein sequence ID" value="QYX74480.1"/>
    <property type="molecule type" value="Genomic_DNA"/>
</dbReference>
<evidence type="ECO:0000313" key="2">
    <source>
        <dbReference type="Proteomes" id="UP000827084"/>
    </source>
</evidence>
<dbReference type="Proteomes" id="UP000827084">
    <property type="component" value="Chromosome"/>
</dbReference>
<accession>A0ABX8XGW3</accession>
<dbReference type="GeneID" id="67443365"/>
<reference evidence="1 2" key="1">
    <citation type="submission" date="2021-08" db="EMBL/GenBank/DDBJ databases">
        <title>Shewanella putrefaciens YZ-J, complete genome.</title>
        <authorList>
            <person name="Yi Z."/>
        </authorList>
    </citation>
    <scope>NUCLEOTIDE SEQUENCE [LARGE SCALE GENOMIC DNA]</scope>
    <source>
        <strain evidence="1 2">YZ-J</strain>
    </source>
</reference>
<gene>
    <name evidence="1" type="ORF">K3G22_08855</name>
</gene>
<protein>
    <submittedName>
        <fullName evidence="1">Uncharacterized protein</fullName>
    </submittedName>
</protein>
<evidence type="ECO:0000313" key="1">
    <source>
        <dbReference type="EMBL" id="QYX74480.1"/>
    </source>
</evidence>
<dbReference type="RefSeq" id="WP_025008598.1">
    <property type="nucleotide sequence ID" value="NZ_BMPK01000003.1"/>
</dbReference>
<sequence>MLKPRDVVIFILLIGTAFSFPVRAGIEDMASNLQTLYMWEKIASICKTKAPTELKQEWALIEMTVYVETTLWESNIGAVLRSVGRTDPQISPVFDSLKSNGEVLARGFVGSMPCDAPDKDRAVRIMVSDPAFDDASEHVLDASKLLN</sequence>
<proteinExistence type="predicted"/>
<keyword evidence="2" id="KW-1185">Reference proteome</keyword>
<name>A0ABX8XGW3_SHEPU</name>